<proteinExistence type="predicted"/>
<feature type="region of interest" description="Disordered" evidence="1">
    <location>
        <begin position="16"/>
        <end position="80"/>
    </location>
</feature>
<feature type="region of interest" description="Disordered" evidence="1">
    <location>
        <begin position="93"/>
        <end position="114"/>
    </location>
</feature>
<dbReference type="InterPro" id="IPR022087">
    <property type="entry name" value="DA1-like_dom"/>
</dbReference>
<dbReference type="PANTHER" id="PTHR24209:SF7">
    <property type="entry name" value="PROTEIN DA1-RELATED 2"/>
    <property type="match status" value="1"/>
</dbReference>
<dbReference type="Pfam" id="PF12315">
    <property type="entry name" value="DA1-like"/>
    <property type="match status" value="1"/>
</dbReference>
<keyword evidence="2" id="KW-0472">Membrane</keyword>
<protein>
    <recommendedName>
        <fullName evidence="3">Protein DA1-like domain-containing protein</fullName>
    </recommendedName>
</protein>
<feature type="region of interest" description="Disordered" evidence="1">
    <location>
        <begin position="359"/>
        <end position="386"/>
    </location>
</feature>
<feature type="compositionally biased region" description="Polar residues" evidence="1">
    <location>
        <begin position="54"/>
        <end position="80"/>
    </location>
</feature>
<reference evidence="4" key="1">
    <citation type="submission" date="2021-01" db="EMBL/GenBank/DDBJ databases">
        <authorList>
            <person name="Corre E."/>
            <person name="Pelletier E."/>
            <person name="Niang G."/>
            <person name="Scheremetjew M."/>
            <person name="Finn R."/>
            <person name="Kale V."/>
            <person name="Holt S."/>
            <person name="Cochrane G."/>
            <person name="Meng A."/>
            <person name="Brown T."/>
            <person name="Cohen L."/>
        </authorList>
    </citation>
    <scope>NUCLEOTIDE SEQUENCE</scope>
    <source>
        <strain evidence="4">Pop2</strain>
    </source>
</reference>
<feature type="transmembrane region" description="Helical" evidence="2">
    <location>
        <begin position="340"/>
        <end position="358"/>
    </location>
</feature>
<feature type="domain" description="Protein DA1-like" evidence="3">
    <location>
        <begin position="272"/>
        <end position="305"/>
    </location>
</feature>
<feature type="transmembrane region" description="Helical" evidence="2">
    <location>
        <begin position="309"/>
        <end position="334"/>
    </location>
</feature>
<evidence type="ECO:0000259" key="3">
    <source>
        <dbReference type="Pfam" id="PF12315"/>
    </source>
</evidence>
<keyword evidence="2" id="KW-0812">Transmembrane</keyword>
<dbReference type="AlphaFoldDB" id="A0A7S2EEP9"/>
<evidence type="ECO:0000256" key="2">
    <source>
        <dbReference type="SAM" id="Phobius"/>
    </source>
</evidence>
<feature type="compositionally biased region" description="Basic and acidic residues" evidence="1">
    <location>
        <begin position="366"/>
        <end position="377"/>
    </location>
</feature>
<name>A0A7S2EEP9_9STRA</name>
<accession>A0A7S2EEP9</accession>
<feature type="compositionally biased region" description="Low complexity" evidence="1">
    <location>
        <begin position="32"/>
        <end position="53"/>
    </location>
</feature>
<evidence type="ECO:0000256" key="1">
    <source>
        <dbReference type="SAM" id="MobiDB-lite"/>
    </source>
</evidence>
<evidence type="ECO:0000313" key="4">
    <source>
        <dbReference type="EMBL" id="CAD9332355.1"/>
    </source>
</evidence>
<dbReference type="PANTHER" id="PTHR24209">
    <property type="entry name" value="PROTEIN DA1-RELATED 2"/>
    <property type="match status" value="1"/>
</dbReference>
<gene>
    <name evidence="4" type="ORF">DBRI1063_LOCUS12259</name>
</gene>
<sequence length="386" mass="41562">MGDSWAEQEDAFFGPSISKKVTHNKQQRRTNASSATTPTIASIPSSSTAAVTTKQNGNSNKWFNNIPKLSNKSSQKGTHGSTTATIAILPPLSSSFQPSIRPPPPASTTTATTTSITKQPLPHCVICGSNTSYLTHYKYHPYFTHERMCGTHQNHEMTRCTSCNRIGPSPLYSTPSRARPFIPTHDNHRVLCTTCASTAVTDADQAEAQILWSTVLYFFQIKLQIALPSEMQDIPVLLVGHVYLNEAHGDSGGGSGNFHTRGLCTYTYPPAKVTSVQCLKYLTRSVTGSILAHEATHAWFKLHSSNKNAFVGGGGAFGGGGGGVISIVVAFSSLASSSSSLSLTLLSLLLFGTLSSLLESSSSSTGKEEKDKEDNRHERRFRTAFK</sequence>
<dbReference type="InterPro" id="IPR045218">
    <property type="entry name" value="DA1-like"/>
</dbReference>
<keyword evidence="2" id="KW-1133">Transmembrane helix</keyword>
<dbReference type="EMBL" id="HBGN01019268">
    <property type="protein sequence ID" value="CAD9332355.1"/>
    <property type="molecule type" value="Transcribed_RNA"/>
</dbReference>
<organism evidence="4">
    <name type="scientific">Ditylum brightwellii</name>
    <dbReference type="NCBI Taxonomy" id="49249"/>
    <lineage>
        <taxon>Eukaryota</taxon>
        <taxon>Sar</taxon>
        <taxon>Stramenopiles</taxon>
        <taxon>Ochrophyta</taxon>
        <taxon>Bacillariophyta</taxon>
        <taxon>Mediophyceae</taxon>
        <taxon>Lithodesmiophycidae</taxon>
        <taxon>Lithodesmiales</taxon>
        <taxon>Lithodesmiaceae</taxon>
        <taxon>Ditylum</taxon>
    </lineage>
</organism>